<dbReference type="Proteomes" id="UP001144978">
    <property type="component" value="Unassembled WGS sequence"/>
</dbReference>
<organism evidence="1 2">
    <name type="scientific">Trametes sanguinea</name>
    <dbReference type="NCBI Taxonomy" id="158606"/>
    <lineage>
        <taxon>Eukaryota</taxon>
        <taxon>Fungi</taxon>
        <taxon>Dikarya</taxon>
        <taxon>Basidiomycota</taxon>
        <taxon>Agaricomycotina</taxon>
        <taxon>Agaricomycetes</taxon>
        <taxon>Polyporales</taxon>
        <taxon>Polyporaceae</taxon>
        <taxon>Trametes</taxon>
    </lineage>
</organism>
<gene>
    <name evidence="1" type="ORF">NUW54_g4492</name>
</gene>
<comment type="caution">
    <text evidence="1">The sequence shown here is derived from an EMBL/GenBank/DDBJ whole genome shotgun (WGS) entry which is preliminary data.</text>
</comment>
<sequence length="223" mass="23968">MPMASGHFDSQVGAAATSEAPFSSAVQFASTSQCAAPGCQMAQKVASACAHKCCKKHCLEHGLPCGFTAHAQTRWALLMVPVPPRADLFALNHPPPAIPPVPPLNSFTDANPGILDSDPPIAVASRGRTYSVAMPNSMKQDWDNGMQAHLQHKQAEAKRRKNQAMLEHSFTVHAWLHQGQPVTAFTVQGAETWPVVDLASQGHLIDALGMQDDTAIERYNLTT</sequence>
<name>A0ACC1Q0U4_9APHY</name>
<dbReference type="EMBL" id="JANSHE010001032">
    <property type="protein sequence ID" value="KAJ3005104.1"/>
    <property type="molecule type" value="Genomic_DNA"/>
</dbReference>
<evidence type="ECO:0000313" key="1">
    <source>
        <dbReference type="EMBL" id="KAJ3005104.1"/>
    </source>
</evidence>
<evidence type="ECO:0000313" key="2">
    <source>
        <dbReference type="Proteomes" id="UP001144978"/>
    </source>
</evidence>
<protein>
    <submittedName>
        <fullName evidence="1">Uncharacterized protein</fullName>
    </submittedName>
</protein>
<proteinExistence type="predicted"/>
<accession>A0ACC1Q0U4</accession>
<reference evidence="1" key="1">
    <citation type="submission" date="2022-08" db="EMBL/GenBank/DDBJ databases">
        <title>Genome Sequence of Pycnoporus sanguineus.</title>
        <authorList>
            <person name="Buettner E."/>
        </authorList>
    </citation>
    <scope>NUCLEOTIDE SEQUENCE</scope>
    <source>
        <strain evidence="1">CG-C14</strain>
    </source>
</reference>
<keyword evidence="2" id="KW-1185">Reference proteome</keyword>